<feature type="region of interest" description="Disordered" evidence="1">
    <location>
        <begin position="162"/>
        <end position="230"/>
    </location>
</feature>
<comment type="caution">
    <text evidence="2">The sequence shown here is derived from an EMBL/GenBank/DDBJ whole genome shotgun (WGS) entry which is preliminary data.</text>
</comment>
<evidence type="ECO:0000256" key="1">
    <source>
        <dbReference type="SAM" id="MobiDB-lite"/>
    </source>
</evidence>
<dbReference type="Proteomes" id="UP000765509">
    <property type="component" value="Unassembled WGS sequence"/>
</dbReference>
<dbReference type="EMBL" id="AVOT02001763">
    <property type="protein sequence ID" value="MBW0468073.1"/>
    <property type="molecule type" value="Genomic_DNA"/>
</dbReference>
<protein>
    <submittedName>
        <fullName evidence="2">Uncharacterized protein</fullName>
    </submittedName>
</protein>
<accession>A0A9Q3BN66</accession>
<feature type="compositionally biased region" description="Basic residues" evidence="1">
    <location>
        <begin position="192"/>
        <end position="201"/>
    </location>
</feature>
<dbReference type="AlphaFoldDB" id="A0A9Q3BN66"/>
<feature type="compositionally biased region" description="Polar residues" evidence="1">
    <location>
        <begin position="214"/>
        <end position="223"/>
    </location>
</feature>
<keyword evidence="3" id="KW-1185">Reference proteome</keyword>
<proteinExistence type="predicted"/>
<evidence type="ECO:0000313" key="3">
    <source>
        <dbReference type="Proteomes" id="UP000765509"/>
    </source>
</evidence>
<sequence length="230" mass="25045">MANWPPLVLYGPSALSWAPSSGSSAHILPSLDSFANFHITNPQAFIFDLGPGGSLSLPGDSGPPSHHLWFWATSIHQGGLGLNGLFGPFRPPRASTARGPPQCQVRPKPKLDPPERILATNLLDPNLAKNPFDTKMAIEPIGPIFSHGPPWTIIPAMASGNHQRLPDQLSKHSPQLKGNSFIPPCTPYSRLTKSHNSKSRYKNPTPISKEDSLTHQSGNPWQQSEDHSRM</sequence>
<organism evidence="2 3">
    <name type="scientific">Austropuccinia psidii MF-1</name>
    <dbReference type="NCBI Taxonomy" id="1389203"/>
    <lineage>
        <taxon>Eukaryota</taxon>
        <taxon>Fungi</taxon>
        <taxon>Dikarya</taxon>
        <taxon>Basidiomycota</taxon>
        <taxon>Pucciniomycotina</taxon>
        <taxon>Pucciniomycetes</taxon>
        <taxon>Pucciniales</taxon>
        <taxon>Sphaerophragmiaceae</taxon>
        <taxon>Austropuccinia</taxon>
    </lineage>
</organism>
<name>A0A9Q3BN66_9BASI</name>
<gene>
    <name evidence="2" type="ORF">O181_007788</name>
</gene>
<feature type="region of interest" description="Disordered" evidence="1">
    <location>
        <begin position="94"/>
        <end position="113"/>
    </location>
</feature>
<reference evidence="2" key="1">
    <citation type="submission" date="2021-03" db="EMBL/GenBank/DDBJ databases">
        <title>Draft genome sequence of rust myrtle Austropuccinia psidii MF-1, a brazilian biotype.</title>
        <authorList>
            <person name="Quecine M.C."/>
            <person name="Pachon D.M.R."/>
            <person name="Bonatelli M.L."/>
            <person name="Correr F.H."/>
            <person name="Franceschini L.M."/>
            <person name="Leite T.F."/>
            <person name="Margarido G.R.A."/>
            <person name="Almeida C.A."/>
            <person name="Ferrarezi J.A."/>
            <person name="Labate C.A."/>
        </authorList>
    </citation>
    <scope>NUCLEOTIDE SEQUENCE</scope>
    <source>
        <strain evidence="2">MF-1</strain>
    </source>
</reference>
<evidence type="ECO:0000313" key="2">
    <source>
        <dbReference type="EMBL" id="MBW0468073.1"/>
    </source>
</evidence>